<name>A0A9X9LN28_GULGU</name>
<dbReference type="EMBL" id="CYRY02008649">
    <property type="protein sequence ID" value="VCW77302.1"/>
    <property type="molecule type" value="Genomic_DNA"/>
</dbReference>
<sequence>VLQRFGQKKGRSPTSVNTSVTCVDHGTVKNQCSWFTTSTTQKGSCSCSSWSFPAEPSIYIYFPAQMGSF</sequence>
<proteinExistence type="predicted"/>
<reference evidence="1 2" key="1">
    <citation type="submission" date="2018-10" db="EMBL/GenBank/DDBJ databases">
        <authorList>
            <person name="Ekblom R."/>
            <person name="Jareborg N."/>
        </authorList>
    </citation>
    <scope>NUCLEOTIDE SEQUENCE [LARGE SCALE GENOMIC DNA]</scope>
    <source>
        <tissue evidence="1">Muscle</tissue>
    </source>
</reference>
<dbReference type="AlphaFoldDB" id="A0A9X9LN28"/>
<protein>
    <submittedName>
        <fullName evidence="1">Uncharacterized protein</fullName>
    </submittedName>
</protein>
<accession>A0A9X9LN28</accession>
<comment type="caution">
    <text evidence="1">The sequence shown here is derived from an EMBL/GenBank/DDBJ whole genome shotgun (WGS) entry which is preliminary data.</text>
</comment>
<evidence type="ECO:0000313" key="1">
    <source>
        <dbReference type="EMBL" id="VCW77302.1"/>
    </source>
</evidence>
<dbReference type="Proteomes" id="UP000269945">
    <property type="component" value="Unassembled WGS sequence"/>
</dbReference>
<organism evidence="1 2">
    <name type="scientific">Gulo gulo</name>
    <name type="common">Wolverine</name>
    <name type="synonym">Gluton</name>
    <dbReference type="NCBI Taxonomy" id="48420"/>
    <lineage>
        <taxon>Eukaryota</taxon>
        <taxon>Metazoa</taxon>
        <taxon>Chordata</taxon>
        <taxon>Craniata</taxon>
        <taxon>Vertebrata</taxon>
        <taxon>Euteleostomi</taxon>
        <taxon>Mammalia</taxon>
        <taxon>Eutheria</taxon>
        <taxon>Laurasiatheria</taxon>
        <taxon>Carnivora</taxon>
        <taxon>Caniformia</taxon>
        <taxon>Musteloidea</taxon>
        <taxon>Mustelidae</taxon>
        <taxon>Guloninae</taxon>
        <taxon>Gulo</taxon>
    </lineage>
</organism>
<keyword evidence="2" id="KW-1185">Reference proteome</keyword>
<gene>
    <name evidence="1" type="ORF">BN2614_LOCUS1</name>
</gene>
<feature type="non-terminal residue" evidence="1">
    <location>
        <position position="1"/>
    </location>
</feature>
<evidence type="ECO:0000313" key="2">
    <source>
        <dbReference type="Proteomes" id="UP000269945"/>
    </source>
</evidence>